<dbReference type="PROSITE" id="PS00063">
    <property type="entry name" value="ALDOKETO_REDUCTASE_3"/>
    <property type="match status" value="1"/>
</dbReference>
<dbReference type="GO" id="GO:0009821">
    <property type="term" value="P:alkaloid biosynthetic process"/>
    <property type="evidence" value="ECO:0007669"/>
    <property type="project" value="UniProtKB-ARBA"/>
</dbReference>
<evidence type="ECO:0000259" key="6">
    <source>
        <dbReference type="Pfam" id="PF00248"/>
    </source>
</evidence>
<evidence type="ECO:0000256" key="3">
    <source>
        <dbReference type="PIRSR" id="PIRSR000097-1"/>
    </source>
</evidence>
<dbReference type="InterPro" id="IPR044497">
    <property type="entry name" value="AKR4A/B"/>
</dbReference>
<dbReference type="Pfam" id="PF00248">
    <property type="entry name" value="Aldo_ket_red"/>
    <property type="match status" value="1"/>
</dbReference>
<feature type="site" description="Lowers pKa of active site Tyr" evidence="5">
    <location>
        <position position="92"/>
    </location>
</feature>
<reference evidence="7" key="1">
    <citation type="journal article" date="1996" name="Plant Physiol.">
        <title>A cDNA for polyketide reductase that catalyzes the formation of 6'-deoxychalcone from cultured glycyrrhiza echinata L. cells.</title>
        <authorList>
            <person name="Akashi T."/>
            <person name="Furuno T."/>
            <person name="Futami K."/>
            <person name="Honda M."/>
            <person name="Takahashi T."/>
            <person name="Welle R."/>
            <person name="Ayabe S."/>
        </authorList>
    </citation>
    <scope>NUCLEOTIDE SEQUENCE</scope>
</reference>
<dbReference type="PANTHER" id="PTHR11732">
    <property type="entry name" value="ALDO/KETO REDUCTASE"/>
    <property type="match status" value="1"/>
</dbReference>
<dbReference type="InterPro" id="IPR018170">
    <property type="entry name" value="Aldo/ket_reductase_CS"/>
</dbReference>
<feature type="active site" description="Proton donor" evidence="3">
    <location>
        <position position="63"/>
    </location>
</feature>
<dbReference type="PIRSF" id="PIRSF000097">
    <property type="entry name" value="AKR"/>
    <property type="match status" value="1"/>
</dbReference>
<gene>
    <name evidence="7" type="primary">PKR</name>
</gene>
<organism evidence="7">
    <name type="scientific">Glycyrrhiza echinata</name>
    <name type="common">Licorice</name>
    <dbReference type="NCBI Taxonomy" id="46348"/>
    <lineage>
        <taxon>Eukaryota</taxon>
        <taxon>Viridiplantae</taxon>
        <taxon>Streptophyta</taxon>
        <taxon>Embryophyta</taxon>
        <taxon>Tracheophyta</taxon>
        <taxon>Spermatophyta</taxon>
        <taxon>Magnoliopsida</taxon>
        <taxon>eudicotyledons</taxon>
        <taxon>Gunneridae</taxon>
        <taxon>Pentapetalae</taxon>
        <taxon>rosids</taxon>
        <taxon>fabids</taxon>
        <taxon>Fabales</taxon>
        <taxon>Fabaceae</taxon>
        <taxon>Papilionoideae</taxon>
        <taxon>50 kb inversion clade</taxon>
        <taxon>NPAAA clade</taxon>
        <taxon>Hologalegina</taxon>
        <taxon>IRL clade</taxon>
        <taxon>Galegeae</taxon>
        <taxon>Glycyrrhiza</taxon>
    </lineage>
</organism>
<dbReference type="PROSITE" id="PS00798">
    <property type="entry name" value="ALDOKETO_REDUCTASE_1"/>
    <property type="match status" value="1"/>
</dbReference>
<dbReference type="SUPFAM" id="SSF51430">
    <property type="entry name" value="NAD(P)-linked oxidoreductase"/>
    <property type="match status" value="1"/>
</dbReference>
<evidence type="ECO:0000256" key="2">
    <source>
        <dbReference type="ARBA" id="ARBA00022857"/>
    </source>
</evidence>
<reference evidence="7" key="2">
    <citation type="submission" date="1996-02" db="EMBL/GenBank/DDBJ databases">
        <authorList>
            <person name="Ayabe S."/>
        </authorList>
    </citation>
    <scope>NUCLEOTIDE SEQUENCE</scope>
</reference>
<evidence type="ECO:0000256" key="5">
    <source>
        <dbReference type="PIRSR" id="PIRSR000097-3"/>
    </source>
</evidence>
<dbReference type="PROSITE" id="PS00062">
    <property type="entry name" value="ALDOKETO_REDUCTASE_2"/>
    <property type="match status" value="1"/>
</dbReference>
<dbReference type="AlphaFoldDB" id="Q39774"/>
<accession>Q39774</accession>
<proteinExistence type="evidence at transcript level"/>
<dbReference type="Gene3D" id="3.20.20.100">
    <property type="entry name" value="NADP-dependent oxidoreductase domain"/>
    <property type="match status" value="1"/>
</dbReference>
<evidence type="ECO:0000256" key="1">
    <source>
        <dbReference type="ARBA" id="ARBA00007905"/>
    </source>
</evidence>
<dbReference type="FunFam" id="3.20.20.100:FF:000013">
    <property type="entry name" value="NADPH-dependent codeinone reductase 1-1"/>
    <property type="match status" value="1"/>
</dbReference>
<comment type="similarity">
    <text evidence="1">Belongs to the aldo/keto reductase family.</text>
</comment>
<dbReference type="InterPro" id="IPR036812">
    <property type="entry name" value="NAD(P)_OxRdtase_dom_sf"/>
</dbReference>
<dbReference type="EMBL" id="D83718">
    <property type="protein sequence ID" value="BAA12084.1"/>
    <property type="molecule type" value="mRNA"/>
</dbReference>
<feature type="domain" description="NADP-dependent oxidoreductase" evidence="6">
    <location>
        <begin position="36"/>
        <end position="297"/>
    </location>
</feature>
<protein>
    <submittedName>
        <fullName evidence="7">Polyketide reductase</fullName>
    </submittedName>
</protein>
<evidence type="ECO:0000256" key="4">
    <source>
        <dbReference type="PIRSR" id="PIRSR000097-2"/>
    </source>
</evidence>
<feature type="binding site" evidence="4">
    <location>
        <position position="125"/>
    </location>
    <ligand>
        <name>substrate</name>
    </ligand>
</feature>
<dbReference type="PRINTS" id="PR00069">
    <property type="entry name" value="ALDKETRDTASE"/>
</dbReference>
<name>Q39774_GLYEC</name>
<dbReference type="CDD" id="cd19124">
    <property type="entry name" value="AKR_AKR4A_4B"/>
    <property type="match status" value="1"/>
</dbReference>
<keyword evidence="2" id="KW-0521">NADP</keyword>
<evidence type="ECO:0000313" key="7">
    <source>
        <dbReference type="EMBL" id="BAA12084.1"/>
    </source>
</evidence>
<dbReference type="InterPro" id="IPR023210">
    <property type="entry name" value="NADP_OxRdtase_dom"/>
</dbReference>
<sequence length="319" mass="35774">MAAAAAAAIEIPTKVLPNSTCELRVPVIGMGSAPDFTCKKDTKEAIIEAIKQGYRHFDTAAAYGSETALGEALKEARDLGLVTREELFVTSKLWVTENHPHLVIPALRKSLETLQLEYLDLYLIHWPLSSQPGKFSFPIQVEDLLPFDVKGVWESMEECLKLGLTKAIGVSNFSVKKLQNLLSVATIRPAVNQVEMNLAWQQKKLREFCTANGIVLTAFSPLRKGASRGPNEVMENDMLKGIAEAHGKSIAQVSLRWLYEQGVTFVAKSYDKERMNQNLQIFDWELTTEDHQKIDQIKQNRLIPGPTKPQLNDLWDDEL</sequence>
<dbReference type="InterPro" id="IPR020471">
    <property type="entry name" value="AKR"/>
</dbReference>
<dbReference type="GO" id="GO:0016616">
    <property type="term" value="F:oxidoreductase activity, acting on the CH-OH group of donors, NAD or NADP as acceptor"/>
    <property type="evidence" value="ECO:0007669"/>
    <property type="project" value="InterPro"/>
</dbReference>